<name>M7ZW17_TRIUA</name>
<sequence>MTTRHITFFLRISRNKKKNELNNLAVEVHITILLRISKKKKKKKKKDELASNLIQEKAQ</sequence>
<dbReference type="AlphaFoldDB" id="M7ZW17"/>
<reference evidence="1" key="1">
    <citation type="journal article" date="2013" name="Nature">
        <title>Draft genome of the wheat A-genome progenitor Triticum urartu.</title>
        <authorList>
            <person name="Ling H.Q."/>
            <person name="Zhao S."/>
            <person name="Liu D."/>
            <person name="Wang J."/>
            <person name="Sun H."/>
            <person name="Zhang C."/>
            <person name="Fan H."/>
            <person name="Li D."/>
            <person name="Dong L."/>
            <person name="Tao Y."/>
            <person name="Gao C."/>
            <person name="Wu H."/>
            <person name="Li Y."/>
            <person name="Cui Y."/>
            <person name="Guo X."/>
            <person name="Zheng S."/>
            <person name="Wang B."/>
            <person name="Yu K."/>
            <person name="Liang Q."/>
            <person name="Yang W."/>
            <person name="Lou X."/>
            <person name="Chen J."/>
            <person name="Feng M."/>
            <person name="Jian J."/>
            <person name="Zhang X."/>
            <person name="Luo G."/>
            <person name="Jiang Y."/>
            <person name="Liu J."/>
            <person name="Wang Z."/>
            <person name="Sha Y."/>
            <person name="Zhang B."/>
            <person name="Wu H."/>
            <person name="Tang D."/>
            <person name="Shen Q."/>
            <person name="Xue P."/>
            <person name="Zou S."/>
            <person name="Wang X."/>
            <person name="Liu X."/>
            <person name="Wang F."/>
            <person name="Yang Y."/>
            <person name="An X."/>
            <person name="Dong Z."/>
            <person name="Zhang K."/>
            <person name="Zhang X."/>
            <person name="Luo M.C."/>
            <person name="Dvorak J."/>
            <person name="Tong Y."/>
            <person name="Wang J."/>
            <person name="Yang H."/>
            <person name="Li Z."/>
            <person name="Wang D."/>
            <person name="Zhang A."/>
            <person name="Wang J."/>
        </authorList>
    </citation>
    <scope>NUCLEOTIDE SEQUENCE</scope>
</reference>
<evidence type="ECO:0000313" key="1">
    <source>
        <dbReference type="EMBL" id="EMS64297.1"/>
    </source>
</evidence>
<accession>M7ZW17</accession>
<proteinExistence type="predicted"/>
<protein>
    <submittedName>
        <fullName evidence="1">Uncharacterized protein</fullName>
    </submittedName>
</protein>
<dbReference type="EMBL" id="KD058207">
    <property type="protein sequence ID" value="EMS64297.1"/>
    <property type="molecule type" value="Genomic_DNA"/>
</dbReference>
<gene>
    <name evidence="1" type="ORF">TRIUR3_25731</name>
</gene>
<organism evidence="1">
    <name type="scientific">Triticum urartu</name>
    <name type="common">Red wild einkorn</name>
    <name type="synonym">Crithodium urartu</name>
    <dbReference type="NCBI Taxonomy" id="4572"/>
    <lineage>
        <taxon>Eukaryota</taxon>
        <taxon>Viridiplantae</taxon>
        <taxon>Streptophyta</taxon>
        <taxon>Embryophyta</taxon>
        <taxon>Tracheophyta</taxon>
        <taxon>Spermatophyta</taxon>
        <taxon>Magnoliopsida</taxon>
        <taxon>Liliopsida</taxon>
        <taxon>Poales</taxon>
        <taxon>Poaceae</taxon>
        <taxon>BOP clade</taxon>
        <taxon>Pooideae</taxon>
        <taxon>Triticodae</taxon>
        <taxon>Triticeae</taxon>
        <taxon>Triticinae</taxon>
        <taxon>Triticum</taxon>
    </lineage>
</organism>